<evidence type="ECO:0000313" key="1">
    <source>
        <dbReference type="EMBL" id="KAK0606914.1"/>
    </source>
</evidence>
<reference evidence="1" key="1">
    <citation type="journal article" date="2022" name="Plant J.">
        <title>Strategies of tolerance reflected in two North American maple genomes.</title>
        <authorList>
            <person name="McEvoy S.L."/>
            <person name="Sezen U.U."/>
            <person name="Trouern-Trend A."/>
            <person name="McMahon S.M."/>
            <person name="Schaberg P.G."/>
            <person name="Yang J."/>
            <person name="Wegrzyn J.L."/>
            <person name="Swenson N.G."/>
        </authorList>
    </citation>
    <scope>NUCLEOTIDE SEQUENCE</scope>
    <source>
        <strain evidence="1">NS2018</strain>
    </source>
</reference>
<dbReference type="AlphaFoldDB" id="A0AA39TLK4"/>
<dbReference type="Pfam" id="PF13650">
    <property type="entry name" value="Asp_protease_2"/>
    <property type="match status" value="1"/>
</dbReference>
<gene>
    <name evidence="1" type="ORF">LWI29_006204</name>
</gene>
<comment type="caution">
    <text evidence="1">The sequence shown here is derived from an EMBL/GenBank/DDBJ whole genome shotgun (WGS) entry which is preliminary data.</text>
</comment>
<dbReference type="Proteomes" id="UP001168877">
    <property type="component" value="Unassembled WGS sequence"/>
</dbReference>
<reference evidence="1" key="2">
    <citation type="submission" date="2023-06" db="EMBL/GenBank/DDBJ databases">
        <authorList>
            <person name="Swenson N.G."/>
            <person name="Wegrzyn J.L."/>
            <person name="Mcevoy S.L."/>
        </authorList>
    </citation>
    <scope>NUCLEOTIDE SEQUENCE</scope>
    <source>
        <strain evidence="1">NS2018</strain>
        <tissue evidence="1">Leaf</tissue>
    </source>
</reference>
<dbReference type="EMBL" id="JAUESC010000001">
    <property type="protein sequence ID" value="KAK0606914.1"/>
    <property type="molecule type" value="Genomic_DNA"/>
</dbReference>
<protein>
    <submittedName>
        <fullName evidence="1">Uncharacterized protein</fullName>
    </submittedName>
</protein>
<dbReference type="InterPro" id="IPR021109">
    <property type="entry name" value="Peptidase_aspartic_dom_sf"/>
</dbReference>
<organism evidence="1 2">
    <name type="scientific">Acer saccharum</name>
    <name type="common">Sugar maple</name>
    <dbReference type="NCBI Taxonomy" id="4024"/>
    <lineage>
        <taxon>Eukaryota</taxon>
        <taxon>Viridiplantae</taxon>
        <taxon>Streptophyta</taxon>
        <taxon>Embryophyta</taxon>
        <taxon>Tracheophyta</taxon>
        <taxon>Spermatophyta</taxon>
        <taxon>Magnoliopsida</taxon>
        <taxon>eudicotyledons</taxon>
        <taxon>Gunneridae</taxon>
        <taxon>Pentapetalae</taxon>
        <taxon>rosids</taxon>
        <taxon>malvids</taxon>
        <taxon>Sapindales</taxon>
        <taxon>Sapindaceae</taxon>
        <taxon>Hippocastanoideae</taxon>
        <taxon>Acereae</taxon>
        <taxon>Acer</taxon>
    </lineage>
</organism>
<sequence length="138" mass="15136">MYSRPNSGLMWVLMEIQGQILTALLETGSSRNLLTKIVVDRLGIQLQPCSGEIHDLNGKPTTVDGLLDILVRIGEWSGSCTLLVLPLDNIDCILGMDFFVSNKVTLTPHLGGVLIGEGNNQEWPVRFQIKNGQSDFKG</sequence>
<dbReference type="CDD" id="cd00303">
    <property type="entry name" value="retropepsin_like"/>
    <property type="match status" value="1"/>
</dbReference>
<name>A0AA39TLK4_ACESA</name>
<accession>A0AA39TLK4</accession>
<dbReference type="SUPFAM" id="SSF50630">
    <property type="entry name" value="Acid proteases"/>
    <property type="match status" value="1"/>
</dbReference>
<proteinExistence type="predicted"/>
<keyword evidence="2" id="KW-1185">Reference proteome</keyword>
<dbReference type="Gene3D" id="2.40.70.10">
    <property type="entry name" value="Acid Proteases"/>
    <property type="match status" value="1"/>
</dbReference>
<evidence type="ECO:0000313" key="2">
    <source>
        <dbReference type="Proteomes" id="UP001168877"/>
    </source>
</evidence>